<evidence type="ECO:0000313" key="2">
    <source>
        <dbReference type="Proteomes" id="UP001064896"/>
    </source>
</evidence>
<sequence length="229" mass="24990">MTGFIPNHSLQTDGPICEAANARHHQITLNKPAEMATMTMAELLQKILESLPAEVAKGLVGVAVAVLAWVWLRLQTTLLDYQGRGLRGLTAHVYVEHAVFNEPQDQVGAESPDSPQPVLHIEIINETGAPVFLAAAAFRPRVRRFCFFSHAGASVASNFKSGIFKNSLQIKFGLNNKTAYTLLDPGSRDSTWVRLKTPVSPEMIERSKCGQVLIKFATESRTGTAVVPV</sequence>
<proteinExistence type="predicted"/>
<reference evidence="1" key="1">
    <citation type="submission" date="2020-05" db="EMBL/GenBank/DDBJ databases">
        <title>Complete genome sequence of Pseudomonas sp. Sm006.</title>
        <authorList>
            <person name="Takeuchi K."/>
            <person name="Someya N."/>
        </authorList>
    </citation>
    <scope>NUCLEOTIDE SEQUENCE</scope>
    <source>
        <strain evidence="1">Sm006</strain>
    </source>
</reference>
<dbReference type="EMBL" id="AP023081">
    <property type="protein sequence ID" value="BCD89208.1"/>
    <property type="molecule type" value="Genomic_DNA"/>
</dbReference>
<gene>
    <name evidence="1" type="ORF">PSm6_56150</name>
</gene>
<protein>
    <submittedName>
        <fullName evidence="1">Uncharacterized protein</fullName>
    </submittedName>
</protein>
<accession>A0ABN6BZN8</accession>
<evidence type="ECO:0000313" key="1">
    <source>
        <dbReference type="EMBL" id="BCD89208.1"/>
    </source>
</evidence>
<keyword evidence="2" id="KW-1185">Reference proteome</keyword>
<name>A0ABN6BZN8_9PSED</name>
<organism evidence="1 2">
    <name type="scientific">Pseudomonas solani</name>
    <dbReference type="NCBI Taxonomy" id="2731552"/>
    <lineage>
        <taxon>Bacteria</taxon>
        <taxon>Pseudomonadati</taxon>
        <taxon>Pseudomonadota</taxon>
        <taxon>Gammaproteobacteria</taxon>
        <taxon>Pseudomonadales</taxon>
        <taxon>Pseudomonadaceae</taxon>
        <taxon>Pseudomonas</taxon>
    </lineage>
</organism>
<dbReference type="Proteomes" id="UP001064896">
    <property type="component" value="Chromosome"/>
</dbReference>